<keyword evidence="2" id="KW-1185">Reference proteome</keyword>
<gene>
    <name evidence="1" type="ORF">Syun_026340</name>
</gene>
<sequence length="214" mass="24468">MASDTKTPYELLYPIVKQGHETYLSNGTLVALDIDSAFDIQKPMGDFKEWRMVTFNQIRALEELNEIKKSLRMSTQSQTPYKLLYPIVKQGHQNYLSNGTLVALDMDSAFDIQKPMGDFKEWHMVTFNQIRILEEVNEIKKALHLIFISGDETSQSKTPYELLYPIVKQNHQTDLSNGSLALSTLTRHLIFKGQWEISRSGILSHSIKSASLKS</sequence>
<name>A0AAP0ETE2_9MAGN</name>
<dbReference type="EMBL" id="JBBNAF010000011">
    <property type="protein sequence ID" value="KAK9099295.1"/>
    <property type="molecule type" value="Genomic_DNA"/>
</dbReference>
<evidence type="ECO:0000313" key="1">
    <source>
        <dbReference type="EMBL" id="KAK9099295.1"/>
    </source>
</evidence>
<dbReference type="Proteomes" id="UP001420932">
    <property type="component" value="Unassembled WGS sequence"/>
</dbReference>
<reference evidence="1 2" key="1">
    <citation type="submission" date="2024-01" db="EMBL/GenBank/DDBJ databases">
        <title>Genome assemblies of Stephania.</title>
        <authorList>
            <person name="Yang L."/>
        </authorList>
    </citation>
    <scope>NUCLEOTIDE SEQUENCE [LARGE SCALE GENOMIC DNA]</scope>
    <source>
        <strain evidence="1">YNDBR</strain>
        <tissue evidence="1">Leaf</tissue>
    </source>
</reference>
<evidence type="ECO:0000313" key="2">
    <source>
        <dbReference type="Proteomes" id="UP001420932"/>
    </source>
</evidence>
<accession>A0AAP0ETE2</accession>
<protein>
    <submittedName>
        <fullName evidence="1">Uncharacterized protein</fullName>
    </submittedName>
</protein>
<proteinExistence type="predicted"/>
<comment type="caution">
    <text evidence="1">The sequence shown here is derived from an EMBL/GenBank/DDBJ whole genome shotgun (WGS) entry which is preliminary data.</text>
</comment>
<organism evidence="1 2">
    <name type="scientific">Stephania yunnanensis</name>
    <dbReference type="NCBI Taxonomy" id="152371"/>
    <lineage>
        <taxon>Eukaryota</taxon>
        <taxon>Viridiplantae</taxon>
        <taxon>Streptophyta</taxon>
        <taxon>Embryophyta</taxon>
        <taxon>Tracheophyta</taxon>
        <taxon>Spermatophyta</taxon>
        <taxon>Magnoliopsida</taxon>
        <taxon>Ranunculales</taxon>
        <taxon>Menispermaceae</taxon>
        <taxon>Menispermoideae</taxon>
        <taxon>Cissampelideae</taxon>
        <taxon>Stephania</taxon>
    </lineage>
</organism>
<dbReference type="AlphaFoldDB" id="A0AAP0ETE2"/>